<dbReference type="Proteomes" id="UP001151582">
    <property type="component" value="Unassembled WGS sequence"/>
</dbReference>
<dbReference type="PANTHER" id="PTHR43851">
    <property type="match status" value="1"/>
</dbReference>
<evidence type="ECO:0000313" key="3">
    <source>
        <dbReference type="Proteomes" id="UP001151582"/>
    </source>
</evidence>
<sequence>TDRQLKEARLPSSRTSRLFHYGSLAAGLGWGALQETVKRATGLSTTQGPVFINEANADRLVAKLSQMRGAALKLGQMLSIQDNHAFTKELSRILVRVQNSANYMPPRQMTKAMVVELGPAWREQPRLVAFDDVPFAAASIGQVHAAIVDLAQDLGLSAFDHQRLVHRAARLPPQAKVVGQSAAAPNPTEPTDHWLPVAVKVQYPGVADSISNDLDQLKSLLVVSSFLPKGLYLDKTIAAARRELAWETDYQREAECIHQFQALLRDDPDFVVPTVIPALSSHRVLTTERLYGYHLASVAEMDQPTRDWVRTC</sequence>
<feature type="domain" description="ABC1 atypical kinase-like" evidence="1">
    <location>
        <begin position="96"/>
        <end position="147"/>
    </location>
</feature>
<dbReference type="InterPro" id="IPR051409">
    <property type="entry name" value="Atypical_kinase_ADCK"/>
</dbReference>
<organism evidence="2 3">
    <name type="scientific">Dimargaris verticillata</name>
    <dbReference type="NCBI Taxonomy" id="2761393"/>
    <lineage>
        <taxon>Eukaryota</taxon>
        <taxon>Fungi</taxon>
        <taxon>Fungi incertae sedis</taxon>
        <taxon>Zoopagomycota</taxon>
        <taxon>Kickxellomycotina</taxon>
        <taxon>Dimargaritomycetes</taxon>
        <taxon>Dimargaritales</taxon>
        <taxon>Dimargaritaceae</taxon>
        <taxon>Dimargaris</taxon>
    </lineage>
</organism>
<dbReference type="OrthoDB" id="201153at2759"/>
<evidence type="ECO:0000313" key="2">
    <source>
        <dbReference type="EMBL" id="KAJ1970329.1"/>
    </source>
</evidence>
<comment type="caution">
    <text evidence="2">The sequence shown here is derived from an EMBL/GenBank/DDBJ whole genome shotgun (WGS) entry which is preliminary data.</text>
</comment>
<protein>
    <recommendedName>
        <fullName evidence="1">ABC1 atypical kinase-like domain-containing protein</fullName>
    </recommendedName>
</protein>
<dbReference type="AlphaFoldDB" id="A0A9W8AWW0"/>
<evidence type="ECO:0000259" key="1">
    <source>
        <dbReference type="Pfam" id="PF03109"/>
    </source>
</evidence>
<reference evidence="2" key="1">
    <citation type="submission" date="2022-07" db="EMBL/GenBank/DDBJ databases">
        <title>Phylogenomic reconstructions and comparative analyses of Kickxellomycotina fungi.</title>
        <authorList>
            <person name="Reynolds N.K."/>
            <person name="Stajich J.E."/>
            <person name="Barry K."/>
            <person name="Grigoriev I.V."/>
            <person name="Crous P."/>
            <person name="Smith M.E."/>
        </authorList>
    </citation>
    <scope>NUCLEOTIDE SEQUENCE</scope>
    <source>
        <strain evidence="2">RSA 567</strain>
    </source>
</reference>
<feature type="domain" description="ABC1 atypical kinase-like" evidence="1">
    <location>
        <begin position="197"/>
        <end position="303"/>
    </location>
</feature>
<accession>A0A9W8AWW0</accession>
<dbReference type="EMBL" id="JANBQB010001823">
    <property type="protein sequence ID" value="KAJ1970329.1"/>
    <property type="molecule type" value="Genomic_DNA"/>
</dbReference>
<gene>
    <name evidence="2" type="ORF">H4R34_006088</name>
</gene>
<feature type="non-terminal residue" evidence="2">
    <location>
        <position position="1"/>
    </location>
</feature>
<dbReference type="GO" id="GO:0006744">
    <property type="term" value="P:ubiquinone biosynthetic process"/>
    <property type="evidence" value="ECO:0007669"/>
    <property type="project" value="TreeGrafter"/>
</dbReference>
<proteinExistence type="predicted"/>
<name>A0A9W8AWW0_9FUNG</name>
<dbReference type="PANTHER" id="PTHR43851:SF3">
    <property type="entry name" value="COENZYME Q8"/>
    <property type="match status" value="1"/>
</dbReference>
<keyword evidence="3" id="KW-1185">Reference proteome</keyword>
<dbReference type="Pfam" id="PF03109">
    <property type="entry name" value="ABC1"/>
    <property type="match status" value="2"/>
</dbReference>
<dbReference type="InterPro" id="IPR004147">
    <property type="entry name" value="ABC1_dom"/>
</dbReference>